<dbReference type="AlphaFoldDB" id="A0A6J4MTB7"/>
<evidence type="ECO:0000313" key="2">
    <source>
        <dbReference type="EMBL" id="CAA9368121.1"/>
    </source>
</evidence>
<feature type="non-terminal residue" evidence="2">
    <location>
        <position position="1"/>
    </location>
</feature>
<feature type="region of interest" description="Disordered" evidence="1">
    <location>
        <begin position="168"/>
        <end position="265"/>
    </location>
</feature>
<reference evidence="2" key="1">
    <citation type="submission" date="2020-02" db="EMBL/GenBank/DDBJ databases">
        <authorList>
            <person name="Meier V. D."/>
        </authorList>
    </citation>
    <scope>NUCLEOTIDE SEQUENCE</scope>
    <source>
        <strain evidence="2">AVDCRST_MAG32</strain>
    </source>
</reference>
<accession>A0A6J4MTB7</accession>
<protein>
    <submittedName>
        <fullName evidence="2">Efflux ABC transporter, permease protein</fullName>
    </submittedName>
</protein>
<feature type="compositionally biased region" description="Basic and acidic residues" evidence="1">
    <location>
        <begin position="78"/>
        <end position="90"/>
    </location>
</feature>
<feature type="region of interest" description="Disordered" evidence="1">
    <location>
        <begin position="54"/>
        <end position="118"/>
    </location>
</feature>
<feature type="compositionally biased region" description="Low complexity" evidence="1">
    <location>
        <begin position="54"/>
        <end position="63"/>
    </location>
</feature>
<evidence type="ECO:0000256" key="1">
    <source>
        <dbReference type="SAM" id="MobiDB-lite"/>
    </source>
</evidence>
<organism evidence="2">
    <name type="scientific">uncultured Nocardioides sp</name>
    <dbReference type="NCBI Taxonomy" id="198441"/>
    <lineage>
        <taxon>Bacteria</taxon>
        <taxon>Bacillati</taxon>
        <taxon>Actinomycetota</taxon>
        <taxon>Actinomycetes</taxon>
        <taxon>Propionibacteriales</taxon>
        <taxon>Nocardioidaceae</taxon>
        <taxon>Nocardioides</taxon>
        <taxon>environmental samples</taxon>
    </lineage>
</organism>
<gene>
    <name evidence="2" type="ORF">AVDCRST_MAG32-281</name>
</gene>
<proteinExistence type="predicted"/>
<name>A0A6J4MTB7_9ACTN</name>
<sequence length="265" mass="28330">DRHPALRRRGGAPPARLLVDRPQAHVARRRDLQLRLAPVLRRGDGGAARRVRARGPLPARGGDVLPHVRGPRPRRCARHADRRAGDDVPRHGRHQVAQELPRPDGHAARRARHRQRPPRLRRVPGRVGVRGLPRGPGAVRRVRHVVGPRAGVVRAGAARHGLRHRRLRDGRPDAVGGGLRADLPSRGDPADPVLGVVLPDRQPGTRARLGGAAHPAVARGRPHPDALPGHGRLAPGRPAPGGAGGHGRARLVVGDPRPGAEDAVV</sequence>
<feature type="non-terminal residue" evidence="2">
    <location>
        <position position="265"/>
    </location>
</feature>
<feature type="compositionally biased region" description="Basic residues" evidence="1">
    <location>
        <begin position="108"/>
        <end position="118"/>
    </location>
</feature>
<dbReference type="EMBL" id="CADCUM010000013">
    <property type="protein sequence ID" value="CAA9368121.1"/>
    <property type="molecule type" value="Genomic_DNA"/>
</dbReference>